<sequence length="379" mass="41994">MAARITARRPSPERRRTARMTSSDWANPYGVRKPYGSNGANHGDGGEKGATLSADHPLVPWKQPDHVHQWVDVDHSREELDRFVRNWPDLGELLDANVGHGRVVIVSGPPGMGKTTLIHRCLYEVQQRVAATGPSAGDPLAVFVPTAGLENDGRRISVDPDGSFAPTRLINARIRSEITKKLLLHEFSESRVRAITAEEDPYQAYGEMSDLLVQRNALLFAVIPHIRWNDAHLRAAFLRTCLSHAHTRIVLFVEVSHGAAETAREVAAALSGSAAVTHLALRELNSEDIWRFSRSARAANGAPNGLVEPDRSSLMAAHDEWKPSDVRELRKVFHSAADALRRAPHPWPIDADALRPHWERRRAGRDALLRHPILPRSGG</sequence>
<evidence type="ECO:0000313" key="3">
    <source>
        <dbReference type="Proteomes" id="UP000617743"/>
    </source>
</evidence>
<dbReference type="InterPro" id="IPR027417">
    <property type="entry name" value="P-loop_NTPase"/>
</dbReference>
<proteinExistence type="predicted"/>
<organism evidence="2 3">
    <name type="scientific">Streptomyces lomondensis</name>
    <dbReference type="NCBI Taxonomy" id="68229"/>
    <lineage>
        <taxon>Bacteria</taxon>
        <taxon>Bacillati</taxon>
        <taxon>Actinomycetota</taxon>
        <taxon>Actinomycetes</taxon>
        <taxon>Kitasatosporales</taxon>
        <taxon>Streptomycetaceae</taxon>
        <taxon>Streptomyces</taxon>
    </lineage>
</organism>
<comment type="caution">
    <text evidence="2">The sequence shown here is derived from an EMBL/GenBank/DDBJ whole genome shotgun (WGS) entry which is preliminary data.</text>
</comment>
<evidence type="ECO:0000256" key="1">
    <source>
        <dbReference type="SAM" id="MobiDB-lite"/>
    </source>
</evidence>
<reference evidence="3" key="1">
    <citation type="journal article" date="2019" name="Int. J. Syst. Evol. Microbiol.">
        <title>The Global Catalogue of Microorganisms (GCM) 10K type strain sequencing project: providing services to taxonomists for standard genome sequencing and annotation.</title>
        <authorList>
            <consortium name="The Broad Institute Genomics Platform"/>
            <consortium name="The Broad Institute Genome Sequencing Center for Infectious Disease"/>
            <person name="Wu L."/>
            <person name="Ma J."/>
        </authorList>
    </citation>
    <scope>NUCLEOTIDE SEQUENCE [LARGE SCALE GENOMIC DNA]</scope>
    <source>
        <strain evidence="3">JCM 4866</strain>
    </source>
</reference>
<name>A0ABQ2X398_9ACTN</name>
<dbReference type="Gene3D" id="3.40.50.300">
    <property type="entry name" value="P-loop containing nucleotide triphosphate hydrolases"/>
    <property type="match status" value="1"/>
</dbReference>
<accession>A0ABQ2X398</accession>
<gene>
    <name evidence="2" type="ORF">GCM10010383_28280</name>
</gene>
<evidence type="ECO:0000313" key="2">
    <source>
        <dbReference type="EMBL" id="GGW96852.1"/>
    </source>
</evidence>
<protein>
    <recommendedName>
        <fullName evidence="4">AAA+ ATPase domain-containing protein</fullName>
    </recommendedName>
</protein>
<dbReference type="Proteomes" id="UP000617743">
    <property type="component" value="Unassembled WGS sequence"/>
</dbReference>
<dbReference type="SUPFAM" id="SSF52540">
    <property type="entry name" value="P-loop containing nucleoside triphosphate hydrolases"/>
    <property type="match status" value="1"/>
</dbReference>
<evidence type="ECO:0008006" key="4">
    <source>
        <dbReference type="Google" id="ProtNLM"/>
    </source>
</evidence>
<dbReference type="EMBL" id="BMWC01000003">
    <property type="protein sequence ID" value="GGW96852.1"/>
    <property type="molecule type" value="Genomic_DNA"/>
</dbReference>
<feature type="region of interest" description="Disordered" evidence="1">
    <location>
        <begin position="1"/>
        <end position="59"/>
    </location>
</feature>
<keyword evidence="3" id="KW-1185">Reference proteome</keyword>